<dbReference type="EMBL" id="CM056813">
    <property type="protein sequence ID" value="KAJ8639154.1"/>
    <property type="molecule type" value="Genomic_DNA"/>
</dbReference>
<keyword evidence="2" id="KW-1185">Reference proteome</keyword>
<protein>
    <submittedName>
        <fullName evidence="1">Uncharacterized protein</fullName>
    </submittedName>
</protein>
<proteinExistence type="predicted"/>
<gene>
    <name evidence="1" type="ORF">MRB53_015848</name>
</gene>
<dbReference type="Proteomes" id="UP001234297">
    <property type="component" value="Chromosome 5"/>
</dbReference>
<reference evidence="1 2" key="1">
    <citation type="journal article" date="2022" name="Hortic Res">
        <title>A haplotype resolved chromosomal level avocado genome allows analysis of novel avocado genes.</title>
        <authorList>
            <person name="Nath O."/>
            <person name="Fletcher S.J."/>
            <person name="Hayward A."/>
            <person name="Shaw L.M."/>
            <person name="Masouleh A.K."/>
            <person name="Furtado A."/>
            <person name="Henry R.J."/>
            <person name="Mitter N."/>
        </authorList>
    </citation>
    <scope>NUCLEOTIDE SEQUENCE [LARGE SCALE GENOMIC DNA]</scope>
    <source>
        <strain evidence="2">cv. Hass</strain>
    </source>
</reference>
<organism evidence="1 2">
    <name type="scientific">Persea americana</name>
    <name type="common">Avocado</name>
    <dbReference type="NCBI Taxonomy" id="3435"/>
    <lineage>
        <taxon>Eukaryota</taxon>
        <taxon>Viridiplantae</taxon>
        <taxon>Streptophyta</taxon>
        <taxon>Embryophyta</taxon>
        <taxon>Tracheophyta</taxon>
        <taxon>Spermatophyta</taxon>
        <taxon>Magnoliopsida</taxon>
        <taxon>Magnoliidae</taxon>
        <taxon>Laurales</taxon>
        <taxon>Lauraceae</taxon>
        <taxon>Persea</taxon>
    </lineage>
</organism>
<evidence type="ECO:0000313" key="2">
    <source>
        <dbReference type="Proteomes" id="UP001234297"/>
    </source>
</evidence>
<sequence>MDLDVRNCERQRSKQDVDLVSEKDKVGVDKEENEESNSLLSPRGSGMAERERSSRRKVQWNDKNGNKLFEVLEFQPSDSSDSDSDDGVDTCICAIM</sequence>
<evidence type="ECO:0000313" key="1">
    <source>
        <dbReference type="EMBL" id="KAJ8639154.1"/>
    </source>
</evidence>
<comment type="caution">
    <text evidence="1">The sequence shown here is derived from an EMBL/GenBank/DDBJ whole genome shotgun (WGS) entry which is preliminary data.</text>
</comment>
<accession>A0ACC2M0P1</accession>
<name>A0ACC2M0P1_PERAE</name>